<evidence type="ECO:0000313" key="2">
    <source>
        <dbReference type="RefSeq" id="XP_020098438.1"/>
    </source>
</evidence>
<reference evidence="1" key="1">
    <citation type="journal article" date="2015" name="Nat. Genet.">
        <title>The pineapple genome and the evolution of CAM photosynthesis.</title>
        <authorList>
            <person name="Ming R."/>
            <person name="VanBuren R."/>
            <person name="Wai C.M."/>
            <person name="Tang H."/>
            <person name="Schatz M.C."/>
            <person name="Bowers J.E."/>
            <person name="Lyons E."/>
            <person name="Wang M.L."/>
            <person name="Chen J."/>
            <person name="Biggers E."/>
            <person name="Zhang J."/>
            <person name="Huang L."/>
            <person name="Zhang L."/>
            <person name="Miao W."/>
            <person name="Zhang J."/>
            <person name="Ye Z."/>
            <person name="Miao C."/>
            <person name="Lin Z."/>
            <person name="Wang H."/>
            <person name="Zhou H."/>
            <person name="Yim W.C."/>
            <person name="Priest H.D."/>
            <person name="Zheng C."/>
            <person name="Woodhouse M."/>
            <person name="Edger P.P."/>
            <person name="Guyot R."/>
            <person name="Guo H.B."/>
            <person name="Guo H."/>
            <person name="Zheng G."/>
            <person name="Singh R."/>
            <person name="Sharma A."/>
            <person name="Min X."/>
            <person name="Zheng Y."/>
            <person name="Lee H."/>
            <person name="Gurtowski J."/>
            <person name="Sedlazeck F.J."/>
            <person name="Harkess A."/>
            <person name="McKain M.R."/>
            <person name="Liao Z."/>
            <person name="Fang J."/>
            <person name="Liu J."/>
            <person name="Zhang X."/>
            <person name="Zhang Q."/>
            <person name="Hu W."/>
            <person name="Qin Y."/>
            <person name="Wang K."/>
            <person name="Chen L.Y."/>
            <person name="Shirley N."/>
            <person name="Lin Y.R."/>
            <person name="Liu L.Y."/>
            <person name="Hernandez A.G."/>
            <person name="Wright C.L."/>
            <person name="Bulone V."/>
            <person name="Tuskan G.A."/>
            <person name="Heath K."/>
            <person name="Zee F."/>
            <person name="Moore P.H."/>
            <person name="Sunkar R."/>
            <person name="Leebens-Mack J.H."/>
            <person name="Mockler T."/>
            <person name="Bennetzen J.L."/>
            <person name="Freeling M."/>
            <person name="Sankoff D."/>
            <person name="Paterson A.H."/>
            <person name="Zhu X."/>
            <person name="Yang X."/>
            <person name="Smith J.A."/>
            <person name="Cushman J.C."/>
            <person name="Paull R.E."/>
            <person name="Yu Q."/>
        </authorList>
    </citation>
    <scope>NUCLEOTIDE SEQUENCE [LARGE SCALE GENOMIC DNA]</scope>
    <source>
        <strain evidence="1">cv. F153</strain>
    </source>
</reference>
<dbReference type="OrthoDB" id="2382881at2759"/>
<organism evidence="1 2">
    <name type="scientific">Ananas comosus</name>
    <name type="common">Pineapple</name>
    <name type="synonym">Ananas ananas</name>
    <dbReference type="NCBI Taxonomy" id="4615"/>
    <lineage>
        <taxon>Eukaryota</taxon>
        <taxon>Viridiplantae</taxon>
        <taxon>Streptophyta</taxon>
        <taxon>Embryophyta</taxon>
        <taxon>Tracheophyta</taxon>
        <taxon>Spermatophyta</taxon>
        <taxon>Magnoliopsida</taxon>
        <taxon>Liliopsida</taxon>
        <taxon>Poales</taxon>
        <taxon>Bromeliaceae</taxon>
        <taxon>Bromelioideae</taxon>
        <taxon>Ananas</taxon>
    </lineage>
</organism>
<dbReference type="PANTHER" id="PTHR15319:SF1">
    <property type="entry name" value="TATA BOX-BINDING PROTEIN-ASSOCIATED FACTOR RNA POLYMERASE I SUBUNIT C"/>
    <property type="match status" value="1"/>
</dbReference>
<keyword evidence="1" id="KW-1185">Reference proteome</keyword>
<name>A0A6P5FY69_ANACO</name>
<accession>A0A6P5FY69</accession>
<dbReference type="GO" id="GO:0001650">
    <property type="term" value="C:fibrillar center"/>
    <property type="evidence" value="ECO:0007669"/>
    <property type="project" value="TreeGrafter"/>
</dbReference>
<dbReference type="GeneID" id="109717176"/>
<sequence length="853" mass="95214">PASFPASPSSSHLRSLRAFFRSPANGAFLPSAALDSLAADLLPPPAPSAHASNNLVVLPWRSHRRGLIVFFPAGENADLIGFLGLSFEGPTPEVRVDEDGDVFKQREGFKHPHHRILKMSVVSASSSNSWFPIADSASPGNPLVEGFLVATTLYSVNWFRVETRVLDSGRETPFLVPLAKQGFDSSVVDACWSPHFEEESAALLESGDLCWFNLDSKCGGKIRVSLGGGADPGEWLSCNFGGQPWIVIVACSKAVALVDLRRTEGYEHKVLARIEMPGLFDVAPSVEKKGSFLAFCKANFNDFHFSVVTEHQLLLFDTRQPLVPVLTWDHGLENPSYIAMFRLSELRPSDEFKWASDSGFAILVGSFWNGEFNLFCYGPKEKGTLTDTTLYAWELPSSFPLTDQVCGDGSSLINELFFRENFSTEYDWQKRKDMVVGFCVVPYNLSSEKTESCGFDLIRVTSCRKLELQRYNAVYNISIERSYNEGGDPPELQDSLICPTSQEGKISSRYDFLNLRYLYGYMNGNLSDALAMHYSQPNHKENKQITLVRDMQELASDTQRCRNLSLSTLIGDASIPTSIFEMASRRILSCLRPDLLPLAFSKYSELFGGSAEYSFEFLEVPSCLQRGEVRPFLVVQPSRRGEKSSSKASPGEGLVGPVIPIPFLLTLQERNIEEKSSFVPREEPGDDLLDLQCKKILKHVYPEISIADIGNCNGWSASEEQQNDKTFFVYEPSNKLICNKTGSMMTEVLDDEKLLKDNTMQASLVPHRDENFATFICGIVDRACSADHGHDLFGSKVSDLSPVKLDFDTPSVTFKPGDQKIYKCLKRQFSKWQESYKPYQDFCTSSKIPKIAQ</sequence>
<dbReference type="Proteomes" id="UP000515123">
    <property type="component" value="Linkage group 11"/>
</dbReference>
<dbReference type="RefSeq" id="XP_020098438.1">
    <property type="nucleotide sequence ID" value="XM_020242849.1"/>
</dbReference>
<protein>
    <submittedName>
        <fullName evidence="2">Uncharacterized protein LOC109717176</fullName>
    </submittedName>
</protein>
<reference evidence="2" key="2">
    <citation type="submission" date="2025-08" db="UniProtKB">
        <authorList>
            <consortium name="RefSeq"/>
        </authorList>
    </citation>
    <scope>IDENTIFICATION</scope>
    <source>
        <tissue evidence="2">Leaf</tissue>
    </source>
</reference>
<dbReference type="GO" id="GO:0001164">
    <property type="term" value="F:RNA polymerase I core promoter sequence-specific DNA binding"/>
    <property type="evidence" value="ECO:0007669"/>
    <property type="project" value="TreeGrafter"/>
</dbReference>
<gene>
    <name evidence="2" type="primary">LOC109717176</name>
</gene>
<evidence type="ECO:0000313" key="1">
    <source>
        <dbReference type="Proteomes" id="UP000515123"/>
    </source>
</evidence>
<feature type="non-terminal residue" evidence="2">
    <location>
        <position position="1"/>
    </location>
</feature>
<dbReference type="PANTHER" id="PTHR15319">
    <property type="entry name" value="TATA BOX-BINDING PROTEIN ASSOCIATED FACTOR RNA POLYMERASE I SUBUNIT C"/>
    <property type="match status" value="1"/>
</dbReference>
<dbReference type="AlphaFoldDB" id="A0A6P5FY69"/>
<dbReference type="InterPro" id="IPR038801">
    <property type="entry name" value="TAF1C"/>
</dbReference>
<proteinExistence type="predicted"/>